<organism evidence="6 7">
    <name type="scientific">Chytriomyces confervae</name>
    <dbReference type="NCBI Taxonomy" id="246404"/>
    <lineage>
        <taxon>Eukaryota</taxon>
        <taxon>Fungi</taxon>
        <taxon>Fungi incertae sedis</taxon>
        <taxon>Chytridiomycota</taxon>
        <taxon>Chytridiomycota incertae sedis</taxon>
        <taxon>Chytridiomycetes</taxon>
        <taxon>Chytridiales</taxon>
        <taxon>Chytriomycetaceae</taxon>
        <taxon>Chytriomyces</taxon>
    </lineage>
</organism>
<evidence type="ECO:0000256" key="3">
    <source>
        <dbReference type="ARBA" id="ARBA00023128"/>
    </source>
</evidence>
<feature type="transmembrane region" description="Helical" evidence="5">
    <location>
        <begin position="43"/>
        <end position="61"/>
    </location>
</feature>
<evidence type="ECO:0000256" key="2">
    <source>
        <dbReference type="ARBA" id="ARBA00022792"/>
    </source>
</evidence>
<reference evidence="6 7" key="1">
    <citation type="journal article" date="2019" name="Sci. Rep.">
        <title>Comparative genomics of chytrid fungi reveal insights into the obligate biotrophic and pathogenic lifestyle of Synchytrium endobioticum.</title>
        <authorList>
            <person name="van de Vossenberg B.T.L.H."/>
            <person name="Warris S."/>
            <person name="Nguyen H.D.T."/>
            <person name="van Gent-Pelzer M.P.E."/>
            <person name="Joly D.L."/>
            <person name="van de Geest H.C."/>
            <person name="Bonants P.J.M."/>
            <person name="Smith D.S."/>
            <person name="Levesque C.A."/>
            <person name="van der Lee T.A.J."/>
        </authorList>
    </citation>
    <scope>NUCLEOTIDE SEQUENCE [LARGE SCALE GENOMIC DNA]</scope>
    <source>
        <strain evidence="6 7">CBS 675.73</strain>
    </source>
</reference>
<keyword evidence="3" id="KW-0496">Mitochondrion</keyword>
<comment type="subcellular location">
    <subcellularLocation>
        <location evidence="1">Mitochondrion inner membrane</location>
    </subcellularLocation>
</comment>
<keyword evidence="5" id="KW-0812">Transmembrane</keyword>
<evidence type="ECO:0000313" key="7">
    <source>
        <dbReference type="Proteomes" id="UP000320333"/>
    </source>
</evidence>
<evidence type="ECO:0000256" key="5">
    <source>
        <dbReference type="SAM" id="Phobius"/>
    </source>
</evidence>
<dbReference type="Proteomes" id="UP000320333">
    <property type="component" value="Unassembled WGS sequence"/>
</dbReference>
<accession>A0A507F339</accession>
<keyword evidence="4 5" id="KW-0472">Membrane</keyword>
<keyword evidence="7" id="KW-1185">Reference proteome</keyword>
<keyword evidence="5" id="KW-1133">Transmembrane helix</keyword>
<evidence type="ECO:0000256" key="1">
    <source>
        <dbReference type="ARBA" id="ARBA00004273"/>
    </source>
</evidence>
<proteinExistence type="predicted"/>
<gene>
    <name evidence="6" type="ORF">CcCBS67573_g06633</name>
</gene>
<comment type="caution">
    <text evidence="6">The sequence shown here is derived from an EMBL/GenBank/DDBJ whole genome shotgun (WGS) entry which is preliminary data.</text>
</comment>
<dbReference type="GO" id="GO:0005743">
    <property type="term" value="C:mitochondrial inner membrane"/>
    <property type="evidence" value="ECO:0007669"/>
    <property type="project" value="UniProtKB-SubCell"/>
</dbReference>
<sequence length="71" mass="8015">MSLGKAIFGVGEVGLRARELNLRRFWQQDSNTPTYVRRKYDGLWYGLALALIGSSFAGSVVQAKNFIYKTK</sequence>
<dbReference type="Pfam" id="PF02238">
    <property type="entry name" value="COX7a"/>
    <property type="match status" value="1"/>
</dbReference>
<evidence type="ECO:0000313" key="6">
    <source>
        <dbReference type="EMBL" id="TPX70105.1"/>
    </source>
</evidence>
<keyword evidence="2" id="KW-0999">Mitochondrion inner membrane</keyword>
<dbReference type="EMBL" id="QEAP01000294">
    <property type="protein sequence ID" value="TPX70105.1"/>
    <property type="molecule type" value="Genomic_DNA"/>
</dbReference>
<dbReference type="InterPro" id="IPR039297">
    <property type="entry name" value="COX7a"/>
</dbReference>
<protein>
    <submittedName>
        <fullName evidence="6">Uncharacterized protein</fullName>
    </submittedName>
</protein>
<dbReference type="OrthoDB" id="2093748at2759"/>
<dbReference type="AlphaFoldDB" id="A0A507F339"/>
<name>A0A507F339_9FUNG</name>
<evidence type="ECO:0000256" key="4">
    <source>
        <dbReference type="ARBA" id="ARBA00023136"/>
    </source>
</evidence>